<dbReference type="PANTHER" id="PTHR45825:SF11">
    <property type="entry name" value="ALPHA AMYLASE DOMAIN-CONTAINING PROTEIN"/>
    <property type="match status" value="1"/>
</dbReference>
<dbReference type="Pfam" id="PF13692">
    <property type="entry name" value="Glyco_trans_1_4"/>
    <property type="match status" value="1"/>
</dbReference>
<protein>
    <recommendedName>
        <fullName evidence="6">Starch synthase catalytic domain-containing protein</fullName>
    </recommendedName>
</protein>
<comment type="similarity">
    <text evidence="2">Belongs to the glycosyltransferase 1 family. Bacterial/plant glycogen synthase subfamily.</text>
</comment>
<dbReference type="GO" id="GO:0004373">
    <property type="term" value="F:alpha-1,4-glucan glucosyltransferase (UDP-glucose donor) activity"/>
    <property type="evidence" value="ECO:0007669"/>
    <property type="project" value="InterPro"/>
</dbReference>
<dbReference type="InterPro" id="IPR013534">
    <property type="entry name" value="Starch_synth_cat_dom"/>
</dbReference>
<dbReference type="EMBL" id="HBFQ01060062">
    <property type="protein sequence ID" value="CAD8868153.1"/>
    <property type="molecule type" value="Transcribed_RNA"/>
</dbReference>
<dbReference type="PANTHER" id="PTHR45825">
    <property type="entry name" value="GRANULE-BOUND STARCH SYNTHASE 1, CHLOROPLASTIC/AMYLOPLASTIC"/>
    <property type="match status" value="1"/>
</dbReference>
<reference evidence="7" key="1">
    <citation type="submission" date="2021-01" db="EMBL/GenBank/DDBJ databases">
        <authorList>
            <person name="Corre E."/>
            <person name="Pelletier E."/>
            <person name="Niang G."/>
            <person name="Scheremetjew M."/>
            <person name="Finn R."/>
            <person name="Kale V."/>
            <person name="Holt S."/>
            <person name="Cochrane G."/>
            <person name="Meng A."/>
            <person name="Brown T."/>
            <person name="Cohen L."/>
        </authorList>
    </citation>
    <scope>NUCLEOTIDE SEQUENCE</scope>
</reference>
<dbReference type="AlphaFoldDB" id="A0A7S1AX82"/>
<evidence type="ECO:0000256" key="3">
    <source>
        <dbReference type="ARBA" id="ARBA00022676"/>
    </source>
</evidence>
<evidence type="ECO:0000313" key="7">
    <source>
        <dbReference type="EMBL" id="CAD8868153.1"/>
    </source>
</evidence>
<dbReference type="Gene3D" id="3.40.50.2000">
    <property type="entry name" value="Glycogen Phosphorylase B"/>
    <property type="match status" value="2"/>
</dbReference>
<keyword evidence="3" id="KW-0328">Glycosyltransferase</keyword>
<keyword evidence="5" id="KW-0035">Amyloplast</keyword>
<evidence type="ECO:0000256" key="4">
    <source>
        <dbReference type="ARBA" id="ARBA00022679"/>
    </source>
</evidence>
<keyword evidence="4" id="KW-0808">Transferase</keyword>
<dbReference type="Pfam" id="PF08323">
    <property type="entry name" value="Glyco_transf_5"/>
    <property type="match status" value="1"/>
</dbReference>
<dbReference type="HAMAP" id="MF_00484">
    <property type="entry name" value="Glycogen_synth"/>
    <property type="match status" value="1"/>
</dbReference>
<dbReference type="CDD" id="cd03791">
    <property type="entry name" value="GT5_Glycogen_synthase_DULL1-like"/>
    <property type="match status" value="1"/>
</dbReference>
<organism evidence="7">
    <name type="scientific">Noctiluca scintillans</name>
    <name type="common">Sea sparkle</name>
    <name type="synonym">Red tide dinoflagellate</name>
    <dbReference type="NCBI Taxonomy" id="2966"/>
    <lineage>
        <taxon>Eukaryota</taxon>
        <taxon>Sar</taxon>
        <taxon>Alveolata</taxon>
        <taxon>Dinophyceae</taxon>
        <taxon>Noctilucales</taxon>
        <taxon>Noctilucaceae</taxon>
        <taxon>Noctiluca</taxon>
    </lineage>
</organism>
<proteinExistence type="inferred from homology"/>
<name>A0A7S1AX82_NOCSC</name>
<sequence>MRRNFSNTLLEVAVRDGHQVAKTEGVALRSEVATEVGTPRPSLKHVSSFSALTDLASPQTKARARAARFVDVAPPRLQPEYRSHNQDVPVVIVTSEIAPWSRTGGLGLVAGSYSYEFPMRGHRTMVVTPMYDRYEGVECLGEISLFADGQRHVKLWHRYMRCDDEKGCDLVFVEHPSFFRPGGIYTGDDGKEYDDNLMRFAILSLAALEAPLILSIGGSTYGDKCVFLANDWQSGLVPVYMCHKYRNNGVYLQARVIYVIHNLGYQGLYGPLSRFSPGAYLGLDDSATPDLYYNSLQGLVLNLTKGALLTTDRILTVSPNYAFEIQTPEGGFGLHEILKIRGNQLRLGGILNGIDDSWDPSSDGQISANFSANDMSGRAVCRRELQRCLGLREDPSLVIIGFVGRLTWQKGIDVLGSTANWLMEDTGNGVTGQIQLIMMGHGERLHVEMLRYMESTFRGRVCGYVGFDAKVERQMMAGCDLFVMPSRYEPCGLPQMYAQRYGALPVVTETGGLKDSVVCFRNDPSMATGFHIRPPLTRATLMESLYEAAELCLKWPEEFCRLQRNAMASNFYWPRAIDEYERHIDYTLWDPATNR</sequence>
<evidence type="ECO:0000256" key="2">
    <source>
        <dbReference type="ARBA" id="ARBA00010281"/>
    </source>
</evidence>
<dbReference type="SUPFAM" id="SSF53756">
    <property type="entry name" value="UDP-Glycosyltransferase/glycogen phosphorylase"/>
    <property type="match status" value="1"/>
</dbReference>
<comment type="subcellular location">
    <subcellularLocation>
        <location evidence="1">Plastid</location>
        <location evidence="1">Amyloplast</location>
    </subcellularLocation>
</comment>
<evidence type="ECO:0000259" key="6">
    <source>
        <dbReference type="Pfam" id="PF08323"/>
    </source>
</evidence>
<gene>
    <name evidence="7" type="ORF">NSCI0253_LOCUS42509</name>
</gene>
<keyword evidence="5" id="KW-0934">Plastid</keyword>
<dbReference type="InterPro" id="IPR011835">
    <property type="entry name" value="GS/SS"/>
</dbReference>
<accession>A0A7S1AX82</accession>
<dbReference type="NCBIfam" id="TIGR02095">
    <property type="entry name" value="glgA"/>
    <property type="match status" value="1"/>
</dbReference>
<feature type="domain" description="Starch synthase catalytic" evidence="6">
    <location>
        <begin position="90"/>
        <end position="339"/>
    </location>
</feature>
<evidence type="ECO:0000256" key="1">
    <source>
        <dbReference type="ARBA" id="ARBA00004602"/>
    </source>
</evidence>
<evidence type="ECO:0000256" key="5">
    <source>
        <dbReference type="ARBA" id="ARBA00023234"/>
    </source>
</evidence>